<evidence type="ECO:0008006" key="3">
    <source>
        <dbReference type="Google" id="ProtNLM"/>
    </source>
</evidence>
<keyword evidence="2" id="KW-1185">Reference proteome</keyword>
<protein>
    <recommendedName>
        <fullName evidence="3">Lipoprotein</fullName>
    </recommendedName>
</protein>
<proteinExistence type="predicted"/>
<dbReference type="AlphaFoldDB" id="A0A0E9N410"/>
<dbReference type="EMBL" id="BBWV01000003">
    <property type="protein sequence ID" value="GAO44559.1"/>
    <property type="molecule type" value="Genomic_DNA"/>
</dbReference>
<gene>
    <name evidence="1" type="ORF">FPE01S_03_05970</name>
</gene>
<sequence>MKSRNPIPVFACLSLMVILLGSCTGSNKLLMSSIPYAQSSYHVQPTLSDSISHANYVSLAGSFNAIGRDLEDNSQLAQFKFHHAGTAGRFQYYGGLQLNAGAYNITDGLYEDSTFSEYPYRRSNFVFAGAVSFGAYYTLPVSKSFEWRILGVDGSVGYEGGKYVQYRKGLPNHLLGYVDKENFQQVYYLSTEMVFKKRRSGFKLGYQFSVGTTFRELPYDEYYNGSSSAVLNGYSTPAIVRNTLHLGNDPMYFYFQVYGSRYLLGFGTGITYRISNLR</sequence>
<accession>A0A0E9N410</accession>
<evidence type="ECO:0000313" key="1">
    <source>
        <dbReference type="EMBL" id="GAO44559.1"/>
    </source>
</evidence>
<dbReference type="PROSITE" id="PS51257">
    <property type="entry name" value="PROKAR_LIPOPROTEIN"/>
    <property type="match status" value="1"/>
</dbReference>
<dbReference type="STRING" id="1220578.FPE01S_03_05970"/>
<reference evidence="1 2" key="1">
    <citation type="submission" date="2015-04" db="EMBL/GenBank/DDBJ databases">
        <title>Whole genome shotgun sequence of Flavihumibacter petaseus NBRC 106054.</title>
        <authorList>
            <person name="Miyazawa S."/>
            <person name="Hosoyama A."/>
            <person name="Hashimoto M."/>
            <person name="Noguchi M."/>
            <person name="Tsuchikane K."/>
            <person name="Ohji S."/>
            <person name="Yamazoe A."/>
            <person name="Ichikawa N."/>
            <person name="Kimura A."/>
            <person name="Fujita N."/>
        </authorList>
    </citation>
    <scope>NUCLEOTIDE SEQUENCE [LARGE SCALE GENOMIC DNA]</scope>
    <source>
        <strain evidence="1 2">NBRC 106054</strain>
    </source>
</reference>
<dbReference type="RefSeq" id="WP_157474091.1">
    <property type="nucleotide sequence ID" value="NZ_BBWV01000003.1"/>
</dbReference>
<dbReference type="Proteomes" id="UP000033121">
    <property type="component" value="Unassembled WGS sequence"/>
</dbReference>
<dbReference type="OrthoDB" id="673626at2"/>
<name>A0A0E9N410_9BACT</name>
<organism evidence="1 2">
    <name type="scientific">Flavihumibacter petaseus NBRC 106054</name>
    <dbReference type="NCBI Taxonomy" id="1220578"/>
    <lineage>
        <taxon>Bacteria</taxon>
        <taxon>Pseudomonadati</taxon>
        <taxon>Bacteroidota</taxon>
        <taxon>Chitinophagia</taxon>
        <taxon>Chitinophagales</taxon>
        <taxon>Chitinophagaceae</taxon>
        <taxon>Flavihumibacter</taxon>
    </lineage>
</organism>
<evidence type="ECO:0000313" key="2">
    <source>
        <dbReference type="Proteomes" id="UP000033121"/>
    </source>
</evidence>
<comment type="caution">
    <text evidence="1">The sequence shown here is derived from an EMBL/GenBank/DDBJ whole genome shotgun (WGS) entry which is preliminary data.</text>
</comment>